<dbReference type="SUPFAM" id="SSF57016">
    <property type="entry name" value="Plant lectins/antimicrobial peptides"/>
    <property type="match status" value="1"/>
</dbReference>
<dbReference type="eggNOG" id="ENOG502QRIP">
    <property type="taxonomic scope" value="Eukaryota"/>
</dbReference>
<dbReference type="GO" id="GO:0008061">
    <property type="term" value="F:chitin binding"/>
    <property type="evidence" value="ECO:0007669"/>
    <property type="project" value="UniProtKB-UniRule"/>
</dbReference>
<dbReference type="FunCoup" id="W2RXP9">
    <property type="interactions" value="35"/>
</dbReference>
<dbReference type="GO" id="GO:0046872">
    <property type="term" value="F:metal ion binding"/>
    <property type="evidence" value="ECO:0007669"/>
    <property type="project" value="UniProtKB-KW"/>
</dbReference>
<dbReference type="PROSITE" id="PS51677">
    <property type="entry name" value="NODB"/>
    <property type="match status" value="1"/>
</dbReference>
<evidence type="ECO:0000256" key="8">
    <source>
        <dbReference type="PROSITE-ProRule" id="PRU00261"/>
    </source>
</evidence>
<evidence type="ECO:0000259" key="9">
    <source>
        <dbReference type="PROSITE" id="PS50941"/>
    </source>
</evidence>
<keyword evidence="7" id="KW-0170">Cobalt</keyword>
<dbReference type="AlphaFoldDB" id="W2RXP9"/>
<dbReference type="Pfam" id="PF00187">
    <property type="entry name" value="Chitin_bind_1"/>
    <property type="match status" value="1"/>
</dbReference>
<dbReference type="PROSITE" id="PS00026">
    <property type="entry name" value="CHIT_BIND_I_1"/>
    <property type="match status" value="1"/>
</dbReference>
<dbReference type="PROSITE" id="PS50941">
    <property type="entry name" value="CHIT_BIND_I_2"/>
    <property type="match status" value="1"/>
</dbReference>
<proteinExistence type="predicted"/>
<dbReference type="Gene3D" id="3.20.20.370">
    <property type="entry name" value="Glycoside hydrolase/deacetylase"/>
    <property type="match status" value="1"/>
</dbReference>
<dbReference type="STRING" id="1220924.W2RXP9"/>
<reference evidence="11 12" key="1">
    <citation type="submission" date="2013-03" db="EMBL/GenBank/DDBJ databases">
        <title>The Genome Sequence of Phialophora europaea CBS 101466.</title>
        <authorList>
            <consortium name="The Broad Institute Genomics Platform"/>
            <person name="Cuomo C."/>
            <person name="de Hoog S."/>
            <person name="Gorbushina A."/>
            <person name="Walker B."/>
            <person name="Young S.K."/>
            <person name="Zeng Q."/>
            <person name="Gargeya S."/>
            <person name="Fitzgerald M."/>
            <person name="Haas B."/>
            <person name="Abouelleil A."/>
            <person name="Allen A.W."/>
            <person name="Alvarado L."/>
            <person name="Arachchi H.M."/>
            <person name="Berlin A.M."/>
            <person name="Chapman S.B."/>
            <person name="Gainer-Dewar J."/>
            <person name="Goldberg J."/>
            <person name="Griggs A."/>
            <person name="Gujja S."/>
            <person name="Hansen M."/>
            <person name="Howarth C."/>
            <person name="Imamovic A."/>
            <person name="Ireland A."/>
            <person name="Larimer J."/>
            <person name="McCowan C."/>
            <person name="Murphy C."/>
            <person name="Pearson M."/>
            <person name="Poon T.W."/>
            <person name="Priest M."/>
            <person name="Roberts A."/>
            <person name="Saif S."/>
            <person name="Shea T."/>
            <person name="Sisk P."/>
            <person name="Sykes S."/>
            <person name="Wortman J."/>
            <person name="Nusbaum C."/>
            <person name="Birren B."/>
        </authorList>
    </citation>
    <scope>NUCLEOTIDE SEQUENCE [LARGE SCALE GENOMIC DNA]</scope>
    <source>
        <strain evidence="11 12">CBS 101466</strain>
    </source>
</reference>
<keyword evidence="3" id="KW-0479">Metal-binding</keyword>
<dbReference type="VEuPathDB" id="FungiDB:HMPREF1541_04825"/>
<dbReference type="Pfam" id="PF01522">
    <property type="entry name" value="Polysacc_deac_1"/>
    <property type="match status" value="1"/>
</dbReference>
<dbReference type="SUPFAM" id="SSF88713">
    <property type="entry name" value="Glycoside hydrolase/deacetylase"/>
    <property type="match status" value="1"/>
</dbReference>
<gene>
    <name evidence="11" type="ORF">HMPREF1541_04825</name>
</gene>
<dbReference type="HOGENOM" id="CLU_021264_11_0_1"/>
<evidence type="ECO:0000256" key="7">
    <source>
        <dbReference type="ARBA" id="ARBA00023285"/>
    </source>
</evidence>
<dbReference type="InterPro" id="IPR036861">
    <property type="entry name" value="Endochitinase-like_sf"/>
</dbReference>
<dbReference type="RefSeq" id="XP_008717391.1">
    <property type="nucleotide sequence ID" value="XM_008719169.1"/>
</dbReference>
<keyword evidence="5" id="KW-0378">Hydrolase</keyword>
<keyword evidence="8" id="KW-1015">Disulfide bond</keyword>
<evidence type="ECO:0000313" key="12">
    <source>
        <dbReference type="Proteomes" id="UP000030752"/>
    </source>
</evidence>
<evidence type="ECO:0008006" key="13">
    <source>
        <dbReference type="Google" id="ProtNLM"/>
    </source>
</evidence>
<comment type="caution">
    <text evidence="8">Lacks conserved residue(s) required for the propagation of feature annotation.</text>
</comment>
<accession>W2RXP9</accession>
<evidence type="ECO:0000256" key="6">
    <source>
        <dbReference type="ARBA" id="ARBA00023277"/>
    </source>
</evidence>
<dbReference type="GO" id="GO:0016810">
    <property type="term" value="F:hydrolase activity, acting on carbon-nitrogen (but not peptide) bonds"/>
    <property type="evidence" value="ECO:0007669"/>
    <property type="project" value="InterPro"/>
</dbReference>
<feature type="domain" description="NodB homology" evidence="10">
    <location>
        <begin position="95"/>
        <end position="286"/>
    </location>
</feature>
<dbReference type="InterPro" id="IPR002509">
    <property type="entry name" value="NODB_dom"/>
</dbReference>
<organism evidence="11 12">
    <name type="scientific">Cyphellophora europaea (strain CBS 101466)</name>
    <name type="common">Phialophora europaea</name>
    <dbReference type="NCBI Taxonomy" id="1220924"/>
    <lineage>
        <taxon>Eukaryota</taxon>
        <taxon>Fungi</taxon>
        <taxon>Dikarya</taxon>
        <taxon>Ascomycota</taxon>
        <taxon>Pezizomycotina</taxon>
        <taxon>Eurotiomycetes</taxon>
        <taxon>Chaetothyriomycetidae</taxon>
        <taxon>Chaetothyriales</taxon>
        <taxon>Cyphellophoraceae</taxon>
        <taxon>Cyphellophora</taxon>
    </lineage>
</organism>
<evidence type="ECO:0000256" key="4">
    <source>
        <dbReference type="ARBA" id="ARBA00022729"/>
    </source>
</evidence>
<keyword evidence="4" id="KW-0732">Signal</keyword>
<evidence type="ECO:0000259" key="10">
    <source>
        <dbReference type="PROSITE" id="PS51677"/>
    </source>
</evidence>
<evidence type="ECO:0000256" key="2">
    <source>
        <dbReference type="ARBA" id="ARBA00022669"/>
    </source>
</evidence>
<feature type="disulfide bond" evidence="8">
    <location>
        <begin position="28"/>
        <end position="40"/>
    </location>
</feature>
<evidence type="ECO:0000256" key="3">
    <source>
        <dbReference type="ARBA" id="ARBA00022723"/>
    </source>
</evidence>
<protein>
    <recommendedName>
        <fullName evidence="13">NodB homology domain-containing protein</fullName>
    </recommendedName>
</protein>
<dbReference type="PANTHER" id="PTHR46471">
    <property type="entry name" value="CHITIN DEACETYLASE"/>
    <property type="match status" value="1"/>
</dbReference>
<dbReference type="CDD" id="cd10951">
    <property type="entry name" value="CE4_ClCDA_like"/>
    <property type="match status" value="1"/>
</dbReference>
<evidence type="ECO:0000313" key="11">
    <source>
        <dbReference type="EMBL" id="ETN40548.1"/>
    </source>
</evidence>
<dbReference type="OrthoDB" id="407355at2759"/>
<evidence type="ECO:0000256" key="5">
    <source>
        <dbReference type="ARBA" id="ARBA00022801"/>
    </source>
</evidence>
<dbReference type="CDD" id="cd00035">
    <property type="entry name" value="ChtBD1"/>
    <property type="match status" value="1"/>
</dbReference>
<feature type="disulfide bond" evidence="8">
    <location>
        <begin position="33"/>
        <end position="47"/>
    </location>
</feature>
<dbReference type="Proteomes" id="UP000030752">
    <property type="component" value="Unassembled WGS sequence"/>
</dbReference>
<feature type="domain" description="Chitin-binding type-1" evidence="9">
    <location>
        <begin position="16"/>
        <end position="62"/>
    </location>
</feature>
<dbReference type="PANTHER" id="PTHR46471:SF4">
    <property type="entry name" value="CHITIN DEACETYLASE"/>
    <property type="match status" value="1"/>
</dbReference>
<dbReference type="GeneID" id="19972164"/>
<keyword evidence="6" id="KW-0119">Carbohydrate metabolism</keyword>
<sequence>MTVLAFVELSLTAPTEERCGPDHEDHKCSGNKCCSPAGYCGTTKDFCMVPQNCLRKFGRCDSDAVPKGPSTADDKRPMVGKVYYGIPVVRCRTPGTVAITYDDGPSANTHHILNILKEAGANATFFVTGINNGKGEIDVKDQWKEDIKRMEAEGHQIASHTWSHPDLDKMTAEQRHVEMHKNERALANIIGKYPTYMRAPYIKCGKDCLRDMKELGYKVIQWSVDSTDTEKPKDLDAMKEAVDSGLEAAGSDGRALLIQHDTVPMSAIPLTRHILARIKDKNLRAVTVADCLGETLEDAYRKKEPVKTY</sequence>
<dbReference type="InterPro" id="IPR018371">
    <property type="entry name" value="Chitin-binding_1_CS"/>
</dbReference>
<dbReference type="InterPro" id="IPR001002">
    <property type="entry name" value="Chitin-bd_1"/>
</dbReference>
<keyword evidence="12" id="KW-1185">Reference proteome</keyword>
<dbReference type="InterPro" id="IPR011330">
    <property type="entry name" value="Glyco_hydro/deAcase_b/a-brl"/>
</dbReference>
<dbReference type="GO" id="GO:0005975">
    <property type="term" value="P:carbohydrate metabolic process"/>
    <property type="evidence" value="ECO:0007669"/>
    <property type="project" value="InterPro"/>
</dbReference>
<evidence type="ECO:0000256" key="1">
    <source>
        <dbReference type="ARBA" id="ARBA00001941"/>
    </source>
</evidence>
<keyword evidence="2 8" id="KW-0147">Chitin-binding</keyword>
<dbReference type="Gene3D" id="3.30.60.10">
    <property type="entry name" value="Endochitinase-like"/>
    <property type="match status" value="1"/>
</dbReference>
<comment type="cofactor">
    <cofactor evidence="1">
        <name>Co(2+)</name>
        <dbReference type="ChEBI" id="CHEBI:48828"/>
    </cofactor>
</comment>
<feature type="disulfide bond" evidence="8">
    <location>
        <begin position="19"/>
        <end position="34"/>
    </location>
</feature>
<dbReference type="EMBL" id="KB822720">
    <property type="protein sequence ID" value="ETN40548.1"/>
    <property type="molecule type" value="Genomic_DNA"/>
</dbReference>
<dbReference type="SMART" id="SM00270">
    <property type="entry name" value="ChtBD1"/>
    <property type="match status" value="1"/>
</dbReference>
<dbReference type="InParanoid" id="W2RXP9"/>
<name>W2RXP9_CYPE1</name>